<evidence type="ECO:0000313" key="1">
    <source>
        <dbReference type="EMBL" id="WAR15789.1"/>
    </source>
</evidence>
<keyword evidence="2" id="KW-1185">Reference proteome</keyword>
<proteinExistence type="predicted"/>
<organism evidence="1 2">
    <name type="scientific">Mya arenaria</name>
    <name type="common">Soft-shell clam</name>
    <dbReference type="NCBI Taxonomy" id="6604"/>
    <lineage>
        <taxon>Eukaryota</taxon>
        <taxon>Metazoa</taxon>
        <taxon>Spiralia</taxon>
        <taxon>Lophotrochozoa</taxon>
        <taxon>Mollusca</taxon>
        <taxon>Bivalvia</taxon>
        <taxon>Autobranchia</taxon>
        <taxon>Heteroconchia</taxon>
        <taxon>Euheterodonta</taxon>
        <taxon>Imparidentia</taxon>
        <taxon>Neoheterodontei</taxon>
        <taxon>Myida</taxon>
        <taxon>Myoidea</taxon>
        <taxon>Myidae</taxon>
        <taxon>Mya</taxon>
    </lineage>
</organism>
<reference evidence="1" key="1">
    <citation type="submission" date="2022-11" db="EMBL/GenBank/DDBJ databases">
        <title>Centuries of genome instability and evolution in soft-shell clam transmissible cancer (bioRxiv).</title>
        <authorList>
            <person name="Hart S.F.M."/>
            <person name="Yonemitsu M.A."/>
            <person name="Giersch R.M."/>
            <person name="Beal B.F."/>
            <person name="Arriagada G."/>
            <person name="Davis B.W."/>
            <person name="Ostrander E.A."/>
            <person name="Goff S.P."/>
            <person name="Metzger M.J."/>
        </authorList>
    </citation>
    <scope>NUCLEOTIDE SEQUENCE</scope>
    <source>
        <strain evidence="1">MELC-2E11</strain>
        <tissue evidence="1">Siphon/mantle</tissue>
    </source>
</reference>
<feature type="non-terminal residue" evidence="1">
    <location>
        <position position="186"/>
    </location>
</feature>
<sequence length="186" mass="21537">MELESVTWVMELESVTWVMELESVTWVVELESVTWVMELESVTWVMELESVTWVMDKPQAKTFCRCLFNSVNDQCCVCGKDEDLVIKQDMMGKCGAQKIKYGQEKNYPLKRNSWSLRISQEFLVPRNSQEFPGPKKFSEILEISILEFLENSCSNTVPGSQETRNFLGFSQDFFSGNSQEILRNVL</sequence>
<protein>
    <submittedName>
        <fullName evidence="1">Uncharacterized protein</fullName>
    </submittedName>
</protein>
<accession>A0ABY7F3L7</accession>
<evidence type="ECO:0000313" key="2">
    <source>
        <dbReference type="Proteomes" id="UP001164746"/>
    </source>
</evidence>
<gene>
    <name evidence="1" type="ORF">MAR_030383</name>
</gene>
<name>A0ABY7F3L7_MYAAR</name>
<dbReference type="Proteomes" id="UP001164746">
    <property type="component" value="Chromosome 10"/>
</dbReference>
<dbReference type="EMBL" id="CP111021">
    <property type="protein sequence ID" value="WAR15789.1"/>
    <property type="molecule type" value="Genomic_DNA"/>
</dbReference>